<dbReference type="GO" id="GO:0017110">
    <property type="term" value="F:nucleoside diphosphate phosphatase activity"/>
    <property type="evidence" value="ECO:0007669"/>
    <property type="project" value="TreeGrafter"/>
</dbReference>
<dbReference type="PANTHER" id="PTHR11782:SF3">
    <property type="entry name" value="APYRASE 6-RELATED"/>
    <property type="match status" value="1"/>
</dbReference>
<keyword evidence="6" id="KW-0472">Membrane</keyword>
<keyword evidence="4" id="KW-0547">Nucleotide-binding</keyword>
<dbReference type="PANTHER" id="PTHR11782">
    <property type="entry name" value="ADENOSINE/GUANOSINE DIPHOSPHATASE"/>
    <property type="match status" value="1"/>
</dbReference>
<dbReference type="EMBL" id="JACEGQ020000010">
    <property type="protein sequence ID" value="KAH8496663.1"/>
    <property type="molecule type" value="Genomic_DNA"/>
</dbReference>
<feature type="compositionally biased region" description="Basic and acidic residues" evidence="5">
    <location>
        <begin position="18"/>
        <end position="27"/>
    </location>
</feature>
<dbReference type="Proteomes" id="UP000807159">
    <property type="component" value="Chromosome 10"/>
</dbReference>
<evidence type="ECO:0000313" key="7">
    <source>
        <dbReference type="EMBL" id="KAH8496663.1"/>
    </source>
</evidence>
<evidence type="ECO:0000256" key="5">
    <source>
        <dbReference type="SAM" id="MobiDB-lite"/>
    </source>
</evidence>
<evidence type="ECO:0000256" key="6">
    <source>
        <dbReference type="SAM" id="Phobius"/>
    </source>
</evidence>
<evidence type="ECO:0000313" key="8">
    <source>
        <dbReference type="Proteomes" id="UP000807159"/>
    </source>
</evidence>
<dbReference type="InterPro" id="IPR000407">
    <property type="entry name" value="GDA1_CD39_NTPase"/>
</dbReference>
<dbReference type="Pfam" id="PF01150">
    <property type="entry name" value="GDA1_CD39"/>
    <property type="match status" value="1"/>
</dbReference>
<accession>A0A8T2XUY1</accession>
<feature type="active site" description="Proton acceptor" evidence="3">
    <location>
        <position position="188"/>
    </location>
</feature>
<feature type="transmembrane region" description="Helical" evidence="6">
    <location>
        <begin position="38"/>
        <end position="54"/>
    </location>
</feature>
<reference evidence="7" key="1">
    <citation type="journal article" date="2021" name="J. Hered.">
        <title>Genome Assembly of Salicaceae Populus deltoides (Eastern Cottonwood) I-69 Based on Nanopore Sequencing and Hi-C Technologies.</title>
        <authorList>
            <person name="Bai S."/>
            <person name="Wu H."/>
            <person name="Zhang J."/>
            <person name="Pan Z."/>
            <person name="Zhao W."/>
            <person name="Li Z."/>
            <person name="Tong C."/>
        </authorList>
    </citation>
    <scope>NUCLEOTIDE SEQUENCE</scope>
    <source>
        <tissue evidence="7">Leaf</tissue>
    </source>
</reference>
<keyword evidence="2" id="KW-0378">Hydrolase</keyword>
<dbReference type="AlphaFoldDB" id="A0A8T2XUY1"/>
<proteinExistence type="inferred from homology"/>
<keyword evidence="4" id="KW-0067">ATP-binding</keyword>
<evidence type="ECO:0000256" key="4">
    <source>
        <dbReference type="PIRSR" id="PIRSR600407-2"/>
    </source>
</evidence>
<keyword evidence="8" id="KW-1185">Reference proteome</keyword>
<dbReference type="GO" id="GO:0016020">
    <property type="term" value="C:membrane"/>
    <property type="evidence" value="ECO:0007669"/>
    <property type="project" value="TreeGrafter"/>
</dbReference>
<gene>
    <name evidence="7" type="ORF">H0E87_019418</name>
</gene>
<dbReference type="GO" id="GO:0005524">
    <property type="term" value="F:ATP binding"/>
    <property type="evidence" value="ECO:0007669"/>
    <property type="project" value="UniProtKB-KW"/>
</dbReference>
<dbReference type="Gene3D" id="3.30.420.40">
    <property type="match status" value="1"/>
</dbReference>
<comment type="caution">
    <text evidence="7">The sequence shown here is derived from an EMBL/GenBank/DDBJ whole genome shotgun (WGS) entry which is preliminary data.</text>
</comment>
<dbReference type="GO" id="GO:0009134">
    <property type="term" value="P:nucleoside diphosphate catabolic process"/>
    <property type="evidence" value="ECO:0007669"/>
    <property type="project" value="TreeGrafter"/>
</dbReference>
<protein>
    <recommendedName>
        <fullName evidence="9">Apyrase 6</fullName>
    </recommendedName>
</protein>
<dbReference type="Gene3D" id="3.30.420.150">
    <property type="entry name" value="Exopolyphosphatase. Domain 2"/>
    <property type="match status" value="1"/>
</dbReference>
<name>A0A8T2XUY1_POPDE</name>
<evidence type="ECO:0008006" key="9">
    <source>
        <dbReference type="Google" id="ProtNLM"/>
    </source>
</evidence>
<organism evidence="7 8">
    <name type="scientific">Populus deltoides</name>
    <name type="common">Eastern poplar</name>
    <name type="synonym">Eastern cottonwood</name>
    <dbReference type="NCBI Taxonomy" id="3696"/>
    <lineage>
        <taxon>Eukaryota</taxon>
        <taxon>Viridiplantae</taxon>
        <taxon>Streptophyta</taxon>
        <taxon>Embryophyta</taxon>
        <taxon>Tracheophyta</taxon>
        <taxon>Spermatophyta</taxon>
        <taxon>Magnoliopsida</taxon>
        <taxon>eudicotyledons</taxon>
        <taxon>Gunneridae</taxon>
        <taxon>Pentapetalae</taxon>
        <taxon>rosids</taxon>
        <taxon>fabids</taxon>
        <taxon>Malpighiales</taxon>
        <taxon>Salicaceae</taxon>
        <taxon>Saliceae</taxon>
        <taxon>Populus</taxon>
    </lineage>
</organism>
<comment type="similarity">
    <text evidence="1">Belongs to the GDA1/CD39 NTPase family.</text>
</comment>
<keyword evidence="6" id="KW-0812">Transmembrane</keyword>
<evidence type="ECO:0000256" key="2">
    <source>
        <dbReference type="ARBA" id="ARBA00022801"/>
    </source>
</evidence>
<evidence type="ECO:0000256" key="1">
    <source>
        <dbReference type="ARBA" id="ARBA00009283"/>
    </source>
</evidence>
<sequence>MRRPHVRNRVGSNSTDQTDQHKMDPPIKLHTRSIKSKLITIITLIALLSCYYLFKSKTKSFSKKYGIIIDGGSTGTRIHVFGYRIGSGGKAVFDFEEGALKVNPGLSAYAEDPEGAGGSVEELVEFGKGRVPRELWGETEVRLMATAGVRLLDLEVQDQILNVCRRVLRKSGFKFQDSWASVITGSDEGLYAWVVANYALGALGGDPLETSGIIELGGASAQVTFVSTEPVPPEFSRTIKFGNISYNIYSHSFLHLGQIAAFEALRESLVSGDHHLAAESLEKGIFEDPCTPKGYSHVVESWKLSPGSLTEKNRFVSTLHSRGNFSECRSAALTLLQKGKERCSYQHCHIGSIFVPKLQGKFLATENFFHTSKFFGLDQRAFLLNLMIAGEQFCGEDWSRLKKKHQSFKDEDLALYCFSAAYIVALLHDSLGIAIDDQRIGFANQVGNIPLDGASGAFILYTNAALDMEEHSDWIVTIISDDPLTLLSLIGIAIVLIFVAWPISKWGKHQLKTFYDLERGWYIVTRGGKS</sequence>
<dbReference type="CDD" id="cd24042">
    <property type="entry name" value="ASKHA_NBD_AtAPY3-like"/>
    <property type="match status" value="1"/>
</dbReference>
<evidence type="ECO:0000256" key="3">
    <source>
        <dbReference type="PIRSR" id="PIRSR600407-1"/>
    </source>
</evidence>
<feature type="region of interest" description="Disordered" evidence="5">
    <location>
        <begin position="1"/>
        <end position="27"/>
    </location>
</feature>
<feature type="binding site" evidence="4">
    <location>
        <begin position="218"/>
        <end position="222"/>
    </location>
    <ligand>
        <name>ATP</name>
        <dbReference type="ChEBI" id="CHEBI:30616"/>
    </ligand>
</feature>
<feature type="transmembrane region" description="Helical" evidence="6">
    <location>
        <begin position="484"/>
        <end position="503"/>
    </location>
</feature>
<keyword evidence="6" id="KW-1133">Transmembrane helix</keyword>